<dbReference type="Gene3D" id="3.30.40.10">
    <property type="entry name" value="Zinc/RING finger domain, C3HC4 (zinc finger)"/>
    <property type="match status" value="1"/>
</dbReference>
<dbReference type="SMART" id="SM00184">
    <property type="entry name" value="RING"/>
    <property type="match status" value="1"/>
</dbReference>
<feature type="domain" description="RING-type" evidence="5">
    <location>
        <begin position="33"/>
        <end position="80"/>
    </location>
</feature>
<name>A0A250XGX1_9CHLO</name>
<keyword evidence="3" id="KW-0862">Zinc</keyword>
<evidence type="ECO:0000313" key="6">
    <source>
        <dbReference type="EMBL" id="GAX82324.1"/>
    </source>
</evidence>
<accession>A0A250XGX1</accession>
<dbReference type="InterPro" id="IPR001841">
    <property type="entry name" value="Znf_RING"/>
</dbReference>
<proteinExistence type="predicted"/>
<evidence type="ECO:0000259" key="5">
    <source>
        <dbReference type="PROSITE" id="PS50089"/>
    </source>
</evidence>
<keyword evidence="1" id="KW-0479">Metal-binding</keyword>
<dbReference type="InterPro" id="IPR013083">
    <property type="entry name" value="Znf_RING/FYVE/PHD"/>
</dbReference>
<evidence type="ECO:0000313" key="7">
    <source>
        <dbReference type="Proteomes" id="UP000232323"/>
    </source>
</evidence>
<evidence type="ECO:0000256" key="1">
    <source>
        <dbReference type="ARBA" id="ARBA00022723"/>
    </source>
</evidence>
<dbReference type="GO" id="GO:0008270">
    <property type="term" value="F:zinc ion binding"/>
    <property type="evidence" value="ECO:0007669"/>
    <property type="project" value="UniProtKB-KW"/>
</dbReference>
<dbReference type="InterPro" id="IPR017907">
    <property type="entry name" value="Znf_RING_CS"/>
</dbReference>
<dbReference type="PROSITE" id="PS00518">
    <property type="entry name" value="ZF_RING_1"/>
    <property type="match status" value="1"/>
</dbReference>
<comment type="caution">
    <text evidence="6">The sequence shown here is derived from an EMBL/GenBank/DDBJ whole genome shotgun (WGS) entry which is preliminary data.</text>
</comment>
<evidence type="ECO:0000256" key="2">
    <source>
        <dbReference type="ARBA" id="ARBA00022771"/>
    </source>
</evidence>
<evidence type="ECO:0000256" key="4">
    <source>
        <dbReference type="PROSITE-ProRule" id="PRU00175"/>
    </source>
</evidence>
<organism evidence="6 7">
    <name type="scientific">Chlamydomonas eustigma</name>
    <dbReference type="NCBI Taxonomy" id="1157962"/>
    <lineage>
        <taxon>Eukaryota</taxon>
        <taxon>Viridiplantae</taxon>
        <taxon>Chlorophyta</taxon>
        <taxon>core chlorophytes</taxon>
        <taxon>Chlorophyceae</taxon>
        <taxon>CS clade</taxon>
        <taxon>Chlamydomonadales</taxon>
        <taxon>Chlamydomonadaceae</taxon>
        <taxon>Chlamydomonas</taxon>
    </lineage>
</organism>
<dbReference type="OrthoDB" id="2017782at2759"/>
<sequence length="313" mass="34343">MTSSAHTASVWGNGNLALVAAKERKLIEGDEECVICRNDDIPATVALQPCRHVVCIACVELMRANNVFKADKGIKCPFCRGYVEAYEALGSANEAIRKVIDTANKAAALSKGARGFENSRSKPQDGTGGGVDRESWVCTSCNKTNVWWRLGCGTVDCQGSDPVRKQKVPVANFAEIEMNLKERYHLKLNKHFSEIGLIFESGKTAGDIDEVHCQGLLCDIDEVHCQGLLCDIDEVHCQGLLCDIDEVHCQGLLCDIDEVHCQGLLCDIDEVHCQRLLCDIDEVHCQGLLCDIDEVHCQGLLCDIDEVHCQGLL</sequence>
<dbReference type="STRING" id="1157962.A0A250XGX1"/>
<gene>
    <name evidence="6" type="ORF">CEUSTIGMA_g9753.t1</name>
</gene>
<dbReference type="AlphaFoldDB" id="A0A250XGX1"/>
<protein>
    <recommendedName>
        <fullName evidence="5">RING-type domain-containing protein</fullName>
    </recommendedName>
</protein>
<reference evidence="6 7" key="1">
    <citation type="submission" date="2017-08" db="EMBL/GenBank/DDBJ databases">
        <title>Acidophilic green algal genome provides insights into adaptation to an acidic environment.</title>
        <authorList>
            <person name="Hirooka S."/>
            <person name="Hirose Y."/>
            <person name="Kanesaki Y."/>
            <person name="Higuchi S."/>
            <person name="Fujiwara T."/>
            <person name="Onuma R."/>
            <person name="Era A."/>
            <person name="Ohbayashi R."/>
            <person name="Uzuka A."/>
            <person name="Nozaki H."/>
            <person name="Yoshikawa H."/>
            <person name="Miyagishima S.Y."/>
        </authorList>
    </citation>
    <scope>NUCLEOTIDE SEQUENCE [LARGE SCALE GENOMIC DNA]</scope>
    <source>
        <strain evidence="6 7">NIES-2499</strain>
    </source>
</reference>
<dbReference type="SUPFAM" id="SSF57850">
    <property type="entry name" value="RING/U-box"/>
    <property type="match status" value="1"/>
</dbReference>
<keyword evidence="7" id="KW-1185">Reference proteome</keyword>
<dbReference type="EMBL" id="BEGY01000079">
    <property type="protein sequence ID" value="GAX82324.1"/>
    <property type="molecule type" value="Genomic_DNA"/>
</dbReference>
<dbReference type="PROSITE" id="PS50089">
    <property type="entry name" value="ZF_RING_2"/>
    <property type="match status" value="1"/>
</dbReference>
<evidence type="ECO:0000256" key="3">
    <source>
        <dbReference type="ARBA" id="ARBA00022833"/>
    </source>
</evidence>
<keyword evidence="2 4" id="KW-0863">Zinc-finger</keyword>
<dbReference type="Proteomes" id="UP000232323">
    <property type="component" value="Unassembled WGS sequence"/>
</dbReference>